<organism evidence="14 15">
    <name type="scientific">Chengkuizengella marina</name>
    <dbReference type="NCBI Taxonomy" id="2507566"/>
    <lineage>
        <taxon>Bacteria</taxon>
        <taxon>Bacillati</taxon>
        <taxon>Bacillota</taxon>
        <taxon>Bacilli</taxon>
        <taxon>Bacillales</taxon>
        <taxon>Paenibacillaceae</taxon>
        <taxon>Chengkuizengella</taxon>
    </lineage>
</organism>
<feature type="region of interest" description="Domain IV, binds dsDNA" evidence="8">
    <location>
        <begin position="329"/>
        <end position="451"/>
    </location>
</feature>
<dbReference type="FunFam" id="3.40.50.300:FF:000150">
    <property type="entry name" value="Chromosomal replication initiator protein DnaA"/>
    <property type="match status" value="1"/>
</dbReference>
<dbReference type="InterPro" id="IPR024633">
    <property type="entry name" value="DnaA_N_dom"/>
</dbReference>
<dbReference type="InterPro" id="IPR013159">
    <property type="entry name" value="DnaA_C"/>
</dbReference>
<dbReference type="Pfam" id="PF08299">
    <property type="entry name" value="Bac_DnaA_C"/>
    <property type="match status" value="1"/>
</dbReference>
<protein>
    <recommendedName>
        <fullName evidence="8 9">Chromosomal replication initiator protein DnaA</fullName>
    </recommendedName>
</protein>
<feature type="region of interest" description="Domain III, AAA+ region" evidence="8">
    <location>
        <begin position="112"/>
        <end position="328"/>
    </location>
</feature>
<dbReference type="OrthoDB" id="9807019at2"/>
<feature type="binding site" evidence="8">
    <location>
        <position position="156"/>
    </location>
    <ligand>
        <name>ATP</name>
        <dbReference type="ChEBI" id="CHEBI:30616"/>
    </ligand>
</feature>
<feature type="binding site" evidence="8">
    <location>
        <position position="159"/>
    </location>
    <ligand>
        <name>ATP</name>
        <dbReference type="ChEBI" id="CHEBI:30616"/>
    </ligand>
</feature>
<keyword evidence="5 8" id="KW-0067">ATP-binding</keyword>
<comment type="subcellular location">
    <subcellularLocation>
        <location evidence="8">Cytoplasm</location>
    </subcellularLocation>
</comment>
<dbReference type="GO" id="GO:0006275">
    <property type="term" value="P:regulation of DNA replication"/>
    <property type="evidence" value="ECO:0007669"/>
    <property type="project" value="UniProtKB-UniRule"/>
</dbReference>
<comment type="caution">
    <text evidence="14">The sequence shown here is derived from an EMBL/GenBank/DDBJ whole genome shotgun (WGS) entry which is preliminary data.</text>
</comment>
<dbReference type="PROSITE" id="PS01008">
    <property type="entry name" value="DNAA"/>
    <property type="match status" value="1"/>
</dbReference>
<feature type="binding site" evidence="8">
    <location>
        <position position="158"/>
    </location>
    <ligand>
        <name>ATP</name>
        <dbReference type="ChEBI" id="CHEBI:30616"/>
    </ligand>
</feature>
<dbReference type="SUPFAM" id="SSF48295">
    <property type="entry name" value="TrpR-like"/>
    <property type="match status" value="1"/>
</dbReference>
<feature type="region of interest" description="Domain I, interacts with DnaA modulators" evidence="8">
    <location>
        <begin position="1"/>
        <end position="85"/>
    </location>
</feature>
<dbReference type="RefSeq" id="WP_160645992.1">
    <property type="nucleotide sequence ID" value="NZ_SIJB01000023.1"/>
</dbReference>
<dbReference type="InterPro" id="IPR018312">
    <property type="entry name" value="Chromosome_initiator_DnaA_CS"/>
</dbReference>
<comment type="function">
    <text evidence="8 10">Plays an essential role in the initiation and regulation of chromosomal replication. ATP-DnaA binds to the origin of replication (oriC) to initiate formation of the DNA replication initiation complex once per cell cycle. Binds the DnaA box (a 9 base pair repeat at the origin) and separates the double-stranded (ds)DNA. Forms a right-handed helical filament on oriC DNA; dsDNA binds to the exterior of the filament while single-stranded (ss)DNA is stabiized in the filament's interior. The ATP-DnaA-oriC complex binds and stabilizes one strand of the AT-rich DNA unwinding element (DUE), permitting loading of DNA polymerase. After initiation quickly degrades to an ADP-DnaA complex that is not apt for DNA replication. Binds acidic phospholipids.</text>
</comment>
<dbReference type="SUPFAM" id="SSF52540">
    <property type="entry name" value="P-loop containing nucleoside triphosphate hydrolases"/>
    <property type="match status" value="1"/>
</dbReference>
<dbReference type="FunFam" id="1.10.1750.10:FF:000003">
    <property type="entry name" value="Chromosomal replication initiator protein DnaA"/>
    <property type="match status" value="1"/>
</dbReference>
<dbReference type="PRINTS" id="PR00051">
    <property type="entry name" value="DNAA"/>
</dbReference>
<dbReference type="CDD" id="cd00009">
    <property type="entry name" value="AAA"/>
    <property type="match status" value="1"/>
</dbReference>
<evidence type="ECO:0000259" key="12">
    <source>
        <dbReference type="SMART" id="SM00382"/>
    </source>
</evidence>
<proteinExistence type="inferred from homology"/>
<keyword evidence="3 8" id="KW-0235">DNA replication</keyword>
<dbReference type="InterPro" id="IPR010921">
    <property type="entry name" value="Trp_repressor/repl_initiator"/>
</dbReference>
<dbReference type="NCBIfam" id="NF010686">
    <property type="entry name" value="PRK14086.1"/>
    <property type="match status" value="1"/>
</dbReference>
<accession>A0A6N9Q332</accession>
<evidence type="ECO:0000256" key="2">
    <source>
        <dbReference type="ARBA" id="ARBA00022490"/>
    </source>
</evidence>
<gene>
    <name evidence="8 14" type="primary">dnaA</name>
    <name evidence="14" type="ORF">ERL59_09455</name>
</gene>
<dbReference type="GO" id="GO:0005524">
    <property type="term" value="F:ATP binding"/>
    <property type="evidence" value="ECO:0007669"/>
    <property type="project" value="UniProtKB-UniRule"/>
</dbReference>
<dbReference type="AlphaFoldDB" id="A0A6N9Q332"/>
<evidence type="ECO:0000259" key="13">
    <source>
        <dbReference type="SMART" id="SM00760"/>
    </source>
</evidence>
<dbReference type="PANTHER" id="PTHR30050:SF2">
    <property type="entry name" value="CHROMOSOMAL REPLICATION INITIATOR PROTEIN DNAA"/>
    <property type="match status" value="1"/>
</dbReference>
<dbReference type="Gene3D" id="1.10.1750.10">
    <property type="match status" value="1"/>
</dbReference>
<dbReference type="PANTHER" id="PTHR30050">
    <property type="entry name" value="CHROMOSOMAL REPLICATION INITIATOR PROTEIN DNAA"/>
    <property type="match status" value="1"/>
</dbReference>
<keyword evidence="4 8" id="KW-0547">Nucleotide-binding</keyword>
<dbReference type="GO" id="GO:0006270">
    <property type="term" value="P:DNA replication initiation"/>
    <property type="evidence" value="ECO:0007669"/>
    <property type="project" value="UniProtKB-UniRule"/>
</dbReference>
<evidence type="ECO:0000256" key="9">
    <source>
        <dbReference type="NCBIfam" id="TIGR00362"/>
    </source>
</evidence>
<evidence type="ECO:0000256" key="6">
    <source>
        <dbReference type="ARBA" id="ARBA00023121"/>
    </source>
</evidence>
<feature type="domain" description="AAA+ ATPase" evidence="12">
    <location>
        <begin position="145"/>
        <end position="273"/>
    </location>
</feature>
<dbReference type="GO" id="GO:0008289">
    <property type="term" value="F:lipid binding"/>
    <property type="evidence" value="ECO:0007669"/>
    <property type="project" value="UniProtKB-KW"/>
</dbReference>
<dbReference type="EMBL" id="SIJB01000023">
    <property type="protein sequence ID" value="NBI29184.1"/>
    <property type="molecule type" value="Genomic_DNA"/>
</dbReference>
<dbReference type="CDD" id="cd06571">
    <property type="entry name" value="Bac_DnaA_C"/>
    <property type="match status" value="1"/>
</dbReference>
<evidence type="ECO:0000256" key="11">
    <source>
        <dbReference type="RuleBase" id="RU004227"/>
    </source>
</evidence>
<dbReference type="SMART" id="SM00382">
    <property type="entry name" value="AAA"/>
    <property type="match status" value="1"/>
</dbReference>
<dbReference type="InterPro" id="IPR038454">
    <property type="entry name" value="DnaA_N_sf"/>
</dbReference>
<dbReference type="HAMAP" id="MF_00377">
    <property type="entry name" value="DnaA_bact"/>
    <property type="match status" value="1"/>
</dbReference>
<dbReference type="FunFam" id="1.10.8.60:FF:000003">
    <property type="entry name" value="Chromosomal replication initiator protein DnaA"/>
    <property type="match status" value="1"/>
</dbReference>
<name>A0A6N9Q332_9BACL</name>
<dbReference type="Pfam" id="PF11638">
    <property type="entry name" value="DnaA_N"/>
    <property type="match status" value="1"/>
</dbReference>
<dbReference type="SMART" id="SM00760">
    <property type="entry name" value="Bac_DnaA_C"/>
    <property type="match status" value="1"/>
</dbReference>
<dbReference type="InterPro" id="IPR003593">
    <property type="entry name" value="AAA+_ATPase"/>
</dbReference>
<dbReference type="NCBIfam" id="TIGR00362">
    <property type="entry name" value="DnaA"/>
    <property type="match status" value="1"/>
</dbReference>
<comment type="subunit">
    <text evidence="8">Oligomerizes as a right-handed, spiral filament on DNA at oriC.</text>
</comment>
<evidence type="ECO:0000256" key="10">
    <source>
        <dbReference type="RuleBase" id="RU000577"/>
    </source>
</evidence>
<reference evidence="14 15" key="1">
    <citation type="submission" date="2019-01" db="EMBL/GenBank/DDBJ databases">
        <title>Chengkuizengella sp. nov., isolated from deep-sea sediment of East Pacific Ocean.</title>
        <authorList>
            <person name="Yang J."/>
            <person name="Lai Q."/>
            <person name="Shao Z."/>
        </authorList>
    </citation>
    <scope>NUCLEOTIDE SEQUENCE [LARGE SCALE GENOMIC DNA]</scope>
    <source>
        <strain evidence="14 15">YPA3-1-1</strain>
    </source>
</reference>
<dbReference type="InterPro" id="IPR001957">
    <property type="entry name" value="Chromosome_initiator_DnaA"/>
</dbReference>
<dbReference type="InterPro" id="IPR027417">
    <property type="entry name" value="P-loop_NTPase"/>
</dbReference>
<evidence type="ECO:0000256" key="7">
    <source>
        <dbReference type="ARBA" id="ARBA00023125"/>
    </source>
</evidence>
<dbReference type="GO" id="GO:0005886">
    <property type="term" value="C:plasma membrane"/>
    <property type="evidence" value="ECO:0007669"/>
    <property type="project" value="TreeGrafter"/>
</dbReference>
<evidence type="ECO:0000256" key="1">
    <source>
        <dbReference type="ARBA" id="ARBA00006583"/>
    </source>
</evidence>
<comment type="caution">
    <text evidence="8">Lacks conserved residue(s) required for the propagation of feature annotation.</text>
</comment>
<evidence type="ECO:0000256" key="5">
    <source>
        <dbReference type="ARBA" id="ARBA00022840"/>
    </source>
</evidence>
<dbReference type="Gene3D" id="1.10.8.60">
    <property type="match status" value="1"/>
</dbReference>
<comment type="similarity">
    <text evidence="1 8 11">Belongs to the DnaA family.</text>
</comment>
<keyword evidence="15" id="KW-1185">Reference proteome</keyword>
<dbReference type="InterPro" id="IPR013317">
    <property type="entry name" value="DnaA_dom"/>
</dbReference>
<dbReference type="Pfam" id="PF00308">
    <property type="entry name" value="Bac_DnaA"/>
    <property type="match status" value="1"/>
</dbReference>
<keyword evidence="7 8" id="KW-0238">DNA-binding</keyword>
<keyword evidence="2 8" id="KW-0963">Cytoplasm</keyword>
<evidence type="ECO:0000256" key="8">
    <source>
        <dbReference type="HAMAP-Rule" id="MF_00377"/>
    </source>
</evidence>
<feature type="domain" description="Chromosomal replication initiator DnaA C-terminal" evidence="13">
    <location>
        <begin position="357"/>
        <end position="426"/>
    </location>
</feature>
<evidence type="ECO:0000256" key="3">
    <source>
        <dbReference type="ARBA" id="ARBA00022705"/>
    </source>
</evidence>
<dbReference type="Gene3D" id="3.30.300.180">
    <property type="match status" value="1"/>
</dbReference>
<dbReference type="InterPro" id="IPR020591">
    <property type="entry name" value="Chromosome_initiator_DnaA-like"/>
</dbReference>
<feature type="binding site" evidence="8">
    <location>
        <position position="160"/>
    </location>
    <ligand>
        <name>ATP</name>
        <dbReference type="ChEBI" id="CHEBI:30616"/>
    </ligand>
</feature>
<evidence type="ECO:0000313" key="14">
    <source>
        <dbReference type="EMBL" id="NBI29184.1"/>
    </source>
</evidence>
<evidence type="ECO:0000313" key="15">
    <source>
        <dbReference type="Proteomes" id="UP000448943"/>
    </source>
</evidence>
<dbReference type="Proteomes" id="UP000448943">
    <property type="component" value="Unassembled WGS sequence"/>
</dbReference>
<keyword evidence="6 8" id="KW-0446">Lipid-binding</keyword>
<sequence length="451" mass="51450">MEDYPDQLWQKILSILQTKVSKPSYDTWLKSTKVKVFNESVLLVCAPNMFAKEWLENRYIKLISNAVFESTGRKVQVKIVIEDEEVIPDVVPTPKKKTTQNMITNDESLPPMLNAKYTFDTFVIGSGNRFAHAASLAVAEAPAKAYNPLFLYGGVGLGKTHLMHAIGHYIIEHHPKTKVLYISSEKFTNEFINAIRDNRGESFRNKYRNIDILLIDDIQFLAGKEQTQEEFFHTFNALHEESKQIIISSDRPPKEIPTLEERLRSRFEWGLITDIQPPDLETRIAILRKKAKAENLDVPNEAMVYIANQIDTNIRELEGALIRVVAYSSLINEDISAELARNALKDIIPSSRPRVITVEDIQKITGAHYGLNIEDFKARKRTKSLAFPRQIAMYLSRELTDLSLPKIGEAFGGRDHTTVIHAYDKISKSLKNDQELYKVVHNITTKIKNPS</sequence>
<dbReference type="Gene3D" id="3.40.50.300">
    <property type="entry name" value="P-loop containing nucleotide triphosphate hydrolases"/>
    <property type="match status" value="1"/>
</dbReference>
<evidence type="ECO:0000256" key="4">
    <source>
        <dbReference type="ARBA" id="ARBA00022741"/>
    </source>
</evidence>
<comment type="domain">
    <text evidence="8">Domain I is involved in oligomerization and binding regulators, domain II is flexibile and of varying length in different bacteria, domain III forms the AAA+ region, while domain IV binds dsDNA.</text>
</comment>
<dbReference type="GO" id="GO:0003688">
    <property type="term" value="F:DNA replication origin binding"/>
    <property type="evidence" value="ECO:0007669"/>
    <property type="project" value="UniProtKB-UniRule"/>
</dbReference>
<dbReference type="GO" id="GO:0005737">
    <property type="term" value="C:cytoplasm"/>
    <property type="evidence" value="ECO:0007669"/>
    <property type="project" value="UniProtKB-SubCell"/>
</dbReference>